<sequence>MDRWWFGCRLGLGLGRRDFLGCRGRGLAGILGVANDSELAADLDRVILLGDDLGQHTRGRRGDFGVDLVGRHLHEGLVEFDRVAFLFEPAGNRPLGDALTECRHLDGEGHFC</sequence>
<proteinExistence type="predicted"/>
<gene>
    <name evidence="1" type="ORF">ERS007681_02437</name>
    <name evidence="2" type="ORF">ERS007688_01909</name>
    <name evidence="3" type="ORF">ERS007720_04017</name>
    <name evidence="4" type="ORF">ERS007739_03394</name>
</gene>
<reference evidence="4" key="1">
    <citation type="submission" date="2015-03" db="EMBL/GenBank/DDBJ databases">
        <authorList>
            <consortium name="Pathogen Informatics"/>
            <person name="Murphy D."/>
        </authorList>
    </citation>
    <scope>NUCLEOTIDE SEQUENCE</scope>
    <source>
        <strain evidence="4">N09902308</strain>
    </source>
</reference>
<dbReference type="EMBL" id="CSAJ01000754">
    <property type="protein sequence ID" value="COX16451.1"/>
    <property type="molecule type" value="Genomic_DNA"/>
</dbReference>
<dbReference type="Proteomes" id="UP000039021">
    <property type="component" value="Unassembled WGS sequence"/>
</dbReference>
<evidence type="ECO:0000313" key="7">
    <source>
        <dbReference type="Proteomes" id="UP000046947"/>
    </source>
</evidence>
<evidence type="ECO:0000313" key="5">
    <source>
        <dbReference type="Proteomes" id="UP000039021"/>
    </source>
</evidence>
<dbReference type="Proteomes" id="UP000044938">
    <property type="component" value="Unassembled WGS sequence"/>
</dbReference>
<dbReference type="EMBL" id="CSBK01001751">
    <property type="protein sequence ID" value="COZ10144.1"/>
    <property type="molecule type" value="Genomic_DNA"/>
</dbReference>
<name>A0A654TBJ1_MYCTX</name>
<reference evidence="5 6" key="2">
    <citation type="submission" date="2015-03" db="EMBL/GenBank/DDBJ databases">
        <authorList>
            <consortium name="Pathogen Informatics"/>
        </authorList>
    </citation>
    <scope>NUCLEOTIDE SEQUENCE [LARGE SCALE GENOMIC DNA]</scope>
    <source>
        <strain evidence="1 8">G09901357</strain>
        <strain evidence="2 7">H09601792</strain>
        <strain evidence="3 6">M09401471</strain>
        <strain evidence="5">N09902308</strain>
    </source>
</reference>
<dbReference type="AlphaFoldDB" id="A0A654TBJ1"/>
<evidence type="ECO:0000313" key="6">
    <source>
        <dbReference type="Proteomes" id="UP000044938"/>
    </source>
</evidence>
<dbReference type="Proteomes" id="UP000046947">
    <property type="component" value="Unassembled WGS sequence"/>
</dbReference>
<evidence type="ECO:0000313" key="3">
    <source>
        <dbReference type="EMBL" id="COX16451.1"/>
    </source>
</evidence>
<organism evidence="1 8">
    <name type="scientific">Mycobacterium tuberculosis</name>
    <dbReference type="NCBI Taxonomy" id="1773"/>
    <lineage>
        <taxon>Bacteria</taxon>
        <taxon>Bacillati</taxon>
        <taxon>Actinomycetota</taxon>
        <taxon>Actinomycetes</taxon>
        <taxon>Mycobacteriales</taxon>
        <taxon>Mycobacteriaceae</taxon>
        <taxon>Mycobacterium</taxon>
        <taxon>Mycobacterium tuberculosis complex</taxon>
    </lineage>
</organism>
<dbReference type="EMBL" id="CFOH01000276">
    <property type="protein sequence ID" value="CFE51369.1"/>
    <property type="molecule type" value="Genomic_DNA"/>
</dbReference>
<dbReference type="Proteomes" id="UP000048289">
    <property type="component" value="Unassembled WGS sequence"/>
</dbReference>
<evidence type="ECO:0000313" key="8">
    <source>
        <dbReference type="Proteomes" id="UP000048289"/>
    </source>
</evidence>
<accession>A0A654TBJ1</accession>
<protein>
    <submittedName>
        <fullName evidence="1">Uncharacterized protein</fullName>
    </submittedName>
</protein>
<dbReference type="EMBL" id="CFOE01000321">
    <property type="protein sequence ID" value="CFE40242.1"/>
    <property type="molecule type" value="Genomic_DNA"/>
</dbReference>
<evidence type="ECO:0000313" key="2">
    <source>
        <dbReference type="EMBL" id="CFE51369.1"/>
    </source>
</evidence>
<evidence type="ECO:0000313" key="1">
    <source>
        <dbReference type="EMBL" id="CFE40242.1"/>
    </source>
</evidence>
<evidence type="ECO:0000313" key="4">
    <source>
        <dbReference type="EMBL" id="COZ10144.1"/>
    </source>
</evidence>